<keyword evidence="4" id="KW-1185">Reference proteome</keyword>
<dbReference type="PANTHER" id="PTHR35862">
    <property type="entry name" value="FELS-2 PROPHAGE PROTEIN"/>
    <property type="match status" value="1"/>
</dbReference>
<dbReference type="Pfam" id="PF26078">
    <property type="entry name" value="Baseplate_J_M"/>
    <property type="match status" value="1"/>
</dbReference>
<sequence>MSGFDAIDLSGLPAPAVVETVDYETVLAEMLADLQERDTAFTALVESDPAYKVLEVAAYRETLLRQRVNDAARAVMLAYASGADLDQIGANYNVVRLVIDPGDPDAYPPVAPTYETDTAYRRRIQMALEGVSVAGSRGAYTFHALSAADENGVSLVKDAYPNSPTPAHVVVYVLGRDGDGTPDQSTLDAVAEAVNREKVRPLGDLVTVEPAGIVEFSVSAVLHVLDGPSTATVTATAQAALQTYLTACHVIGAGVALSGIYEALHVAGVRRVELTVPAQDITVQASEAAYCIGIDVTAAGGANG</sequence>
<protein>
    <submittedName>
        <fullName evidence="3">Bacteriophage protein</fullName>
    </submittedName>
</protein>
<dbReference type="PIRSF" id="PIRSF020481">
    <property type="entry name" value="BAP"/>
    <property type="match status" value="1"/>
</dbReference>
<dbReference type="InterPro" id="IPR052726">
    <property type="entry name" value="Phage_Baseplate_Hub"/>
</dbReference>
<comment type="caution">
    <text evidence="3">The sequence shown here is derived from an EMBL/GenBank/DDBJ whole genome shotgun (WGS) entry which is preliminary data.</text>
</comment>
<name>A0A7J0BYU1_9BACT</name>
<evidence type="ECO:0000259" key="1">
    <source>
        <dbReference type="Pfam" id="PF26078"/>
    </source>
</evidence>
<reference evidence="3 4" key="1">
    <citation type="submission" date="2020-05" db="EMBL/GenBank/DDBJ databases">
        <title>Draft genome sequence of Desulfovibrio psychrotolerans JS1T.</title>
        <authorList>
            <person name="Ueno A."/>
            <person name="Tamazawa S."/>
            <person name="Tamamura S."/>
            <person name="Murakami T."/>
            <person name="Kiyama T."/>
            <person name="Inomata H."/>
            <person name="Amano Y."/>
            <person name="Miyakawa K."/>
            <person name="Tamaki H."/>
            <person name="Naganuma T."/>
            <person name="Kaneko K."/>
        </authorList>
    </citation>
    <scope>NUCLEOTIDE SEQUENCE [LARGE SCALE GENOMIC DNA]</scope>
    <source>
        <strain evidence="3 4">JS1</strain>
    </source>
</reference>
<dbReference type="PANTHER" id="PTHR35862:SF1">
    <property type="entry name" value="FELS-2 PROPHAGE PROTEIN"/>
    <property type="match status" value="1"/>
</dbReference>
<accession>A0A7J0BYU1</accession>
<dbReference type="RefSeq" id="WP_174410935.1">
    <property type="nucleotide sequence ID" value="NZ_BLVP01000036.1"/>
</dbReference>
<dbReference type="Pfam" id="PF26079">
    <property type="entry name" value="Baseplate_J_C"/>
    <property type="match status" value="1"/>
</dbReference>
<dbReference type="InterPro" id="IPR058530">
    <property type="entry name" value="Baseplate_J-like_C"/>
</dbReference>
<dbReference type="InterPro" id="IPR058531">
    <property type="entry name" value="Baseplate_J_M"/>
</dbReference>
<proteinExistence type="predicted"/>
<evidence type="ECO:0000259" key="2">
    <source>
        <dbReference type="Pfam" id="PF26079"/>
    </source>
</evidence>
<dbReference type="InterPro" id="IPR014507">
    <property type="entry name" value="Baseplate_assembly_J_pred"/>
</dbReference>
<dbReference type="EMBL" id="BLVP01000036">
    <property type="protein sequence ID" value="GFM38321.1"/>
    <property type="molecule type" value="Genomic_DNA"/>
</dbReference>
<organism evidence="3 4">
    <name type="scientific">Desulfovibrio psychrotolerans</name>
    <dbReference type="NCBI Taxonomy" id="415242"/>
    <lineage>
        <taxon>Bacteria</taxon>
        <taxon>Pseudomonadati</taxon>
        <taxon>Thermodesulfobacteriota</taxon>
        <taxon>Desulfovibrionia</taxon>
        <taxon>Desulfovibrionales</taxon>
        <taxon>Desulfovibrionaceae</taxon>
        <taxon>Desulfovibrio</taxon>
    </lineage>
</organism>
<dbReference type="AlphaFoldDB" id="A0A7J0BYU1"/>
<gene>
    <name evidence="3" type="ORF">DSM19430T_30050</name>
</gene>
<feature type="domain" description="Baseplate J-like C-terminal" evidence="2">
    <location>
        <begin position="217"/>
        <end position="296"/>
    </location>
</feature>
<evidence type="ECO:0000313" key="4">
    <source>
        <dbReference type="Proteomes" id="UP000503820"/>
    </source>
</evidence>
<feature type="domain" description="Baseplate J-like central" evidence="1">
    <location>
        <begin position="133"/>
        <end position="209"/>
    </location>
</feature>
<evidence type="ECO:0000313" key="3">
    <source>
        <dbReference type="EMBL" id="GFM38321.1"/>
    </source>
</evidence>
<dbReference type="Proteomes" id="UP000503820">
    <property type="component" value="Unassembled WGS sequence"/>
</dbReference>